<organism evidence="8 9">
    <name type="scientific">Thauera aminoaromatica</name>
    <dbReference type="NCBI Taxonomy" id="164330"/>
    <lineage>
        <taxon>Bacteria</taxon>
        <taxon>Pseudomonadati</taxon>
        <taxon>Pseudomonadota</taxon>
        <taxon>Betaproteobacteria</taxon>
        <taxon>Rhodocyclales</taxon>
        <taxon>Zoogloeaceae</taxon>
        <taxon>Thauera</taxon>
    </lineage>
</organism>
<evidence type="ECO:0000256" key="6">
    <source>
        <dbReference type="SAM" id="SignalP"/>
    </source>
</evidence>
<dbReference type="InterPro" id="IPR013766">
    <property type="entry name" value="Thioredoxin_domain"/>
</dbReference>
<protein>
    <recommendedName>
        <fullName evidence="5">Glutathione peroxidase</fullName>
    </recommendedName>
</protein>
<evidence type="ECO:0000256" key="4">
    <source>
        <dbReference type="PIRSR" id="PIRSR000303-1"/>
    </source>
</evidence>
<keyword evidence="6" id="KW-0732">Signal</keyword>
<keyword evidence="3 5" id="KW-0560">Oxidoreductase</keyword>
<dbReference type="InterPro" id="IPR029759">
    <property type="entry name" value="GPX_AS"/>
</dbReference>
<dbReference type="Proteomes" id="UP000321192">
    <property type="component" value="Unassembled WGS sequence"/>
</dbReference>
<feature type="active site" evidence="4">
    <location>
        <position position="67"/>
    </location>
</feature>
<dbReference type="PROSITE" id="PS51355">
    <property type="entry name" value="GLUTATHIONE_PEROXID_3"/>
    <property type="match status" value="1"/>
</dbReference>
<evidence type="ECO:0000259" key="7">
    <source>
        <dbReference type="PROSITE" id="PS51352"/>
    </source>
</evidence>
<reference evidence="8 9" key="1">
    <citation type="submission" date="2018-09" db="EMBL/GenBank/DDBJ databases">
        <title>Metagenome Assembled Genomes from an Advanced Water Purification Facility.</title>
        <authorList>
            <person name="Stamps B.W."/>
            <person name="Spear J.R."/>
        </authorList>
    </citation>
    <scope>NUCLEOTIDE SEQUENCE [LARGE SCALE GENOMIC DNA]</scope>
    <source>
        <strain evidence="8">Bin_27_1</strain>
    </source>
</reference>
<dbReference type="Gene3D" id="3.40.30.10">
    <property type="entry name" value="Glutaredoxin"/>
    <property type="match status" value="1"/>
</dbReference>
<dbReference type="PROSITE" id="PS00460">
    <property type="entry name" value="GLUTATHIONE_PEROXID_1"/>
    <property type="match status" value="1"/>
</dbReference>
<dbReference type="PANTHER" id="PTHR11592">
    <property type="entry name" value="GLUTATHIONE PEROXIDASE"/>
    <property type="match status" value="1"/>
</dbReference>
<evidence type="ECO:0000256" key="2">
    <source>
        <dbReference type="ARBA" id="ARBA00022559"/>
    </source>
</evidence>
<dbReference type="PROSITE" id="PS51352">
    <property type="entry name" value="THIOREDOXIN_2"/>
    <property type="match status" value="1"/>
</dbReference>
<dbReference type="InterPro" id="IPR036249">
    <property type="entry name" value="Thioredoxin-like_sf"/>
</dbReference>
<proteinExistence type="inferred from homology"/>
<evidence type="ECO:0000256" key="1">
    <source>
        <dbReference type="ARBA" id="ARBA00006926"/>
    </source>
</evidence>
<dbReference type="PRINTS" id="PR01011">
    <property type="entry name" value="GLUTPROXDASE"/>
</dbReference>
<dbReference type="EMBL" id="SSFD01000233">
    <property type="protein sequence ID" value="TXH82746.1"/>
    <property type="molecule type" value="Genomic_DNA"/>
</dbReference>
<dbReference type="RefSeq" id="WP_276659730.1">
    <property type="nucleotide sequence ID" value="NZ_SSFD01000233.1"/>
</dbReference>
<feature type="chain" id="PRO_5022896842" description="Glutathione peroxidase" evidence="6">
    <location>
        <begin position="26"/>
        <end position="185"/>
    </location>
</feature>
<dbReference type="AlphaFoldDB" id="A0A5C7SIG6"/>
<accession>A0A5C7SIG6</accession>
<sequence length="185" mass="20468">MSFARLARALAPAVLLATLAPNAGAADDATTRLYDHSLRRLHADESVRLADRYAGQPVLVVNTASHCGFTRQFRELEAVHQRYKERGLKVAGFPSDDFRQEAADEAETAEVCFQNFGVTFDMYAPIHVTGTEAHPLFREIARQSAAPEWNFHKYVIDRNGRVVAAFGSRTKPDAPEVIAAIEKAL</sequence>
<dbReference type="PIRSF" id="PIRSF000303">
    <property type="entry name" value="Glutathion_perox"/>
    <property type="match status" value="1"/>
</dbReference>
<evidence type="ECO:0000256" key="3">
    <source>
        <dbReference type="ARBA" id="ARBA00023002"/>
    </source>
</evidence>
<evidence type="ECO:0000313" key="9">
    <source>
        <dbReference type="Proteomes" id="UP000321192"/>
    </source>
</evidence>
<evidence type="ECO:0000313" key="8">
    <source>
        <dbReference type="EMBL" id="TXH82746.1"/>
    </source>
</evidence>
<dbReference type="InterPro" id="IPR000889">
    <property type="entry name" value="Glutathione_peroxidase"/>
</dbReference>
<dbReference type="CDD" id="cd00340">
    <property type="entry name" value="GSH_Peroxidase"/>
    <property type="match status" value="1"/>
</dbReference>
<dbReference type="Pfam" id="PF00255">
    <property type="entry name" value="GSHPx"/>
    <property type="match status" value="1"/>
</dbReference>
<dbReference type="GO" id="GO:0034599">
    <property type="term" value="P:cellular response to oxidative stress"/>
    <property type="evidence" value="ECO:0007669"/>
    <property type="project" value="TreeGrafter"/>
</dbReference>
<evidence type="ECO:0000256" key="5">
    <source>
        <dbReference type="RuleBase" id="RU000499"/>
    </source>
</evidence>
<dbReference type="PANTHER" id="PTHR11592:SF44">
    <property type="entry name" value="GLUTATHIONE PEROXIDASE"/>
    <property type="match status" value="1"/>
</dbReference>
<gene>
    <name evidence="8" type="ORF">E6Q80_14845</name>
</gene>
<comment type="caution">
    <text evidence="8">The sequence shown here is derived from an EMBL/GenBank/DDBJ whole genome shotgun (WGS) entry which is preliminary data.</text>
</comment>
<dbReference type="SUPFAM" id="SSF52833">
    <property type="entry name" value="Thioredoxin-like"/>
    <property type="match status" value="1"/>
</dbReference>
<comment type="similarity">
    <text evidence="1 5">Belongs to the glutathione peroxidase family.</text>
</comment>
<name>A0A5C7SIG6_THASP</name>
<feature type="domain" description="Thioredoxin" evidence="7">
    <location>
        <begin position="14"/>
        <end position="185"/>
    </location>
</feature>
<keyword evidence="2 5" id="KW-0575">Peroxidase</keyword>
<dbReference type="GO" id="GO:0004601">
    <property type="term" value="F:peroxidase activity"/>
    <property type="evidence" value="ECO:0007669"/>
    <property type="project" value="UniProtKB-KW"/>
</dbReference>
<feature type="signal peptide" evidence="6">
    <location>
        <begin position="1"/>
        <end position="25"/>
    </location>
</feature>